<accession>A0ACC2E082</accession>
<gene>
    <name evidence="1" type="ORF">O6H91_04G103500</name>
</gene>
<comment type="caution">
    <text evidence="1">The sequence shown here is derived from an EMBL/GenBank/DDBJ whole genome shotgun (WGS) entry which is preliminary data.</text>
</comment>
<evidence type="ECO:0000313" key="2">
    <source>
        <dbReference type="Proteomes" id="UP001162992"/>
    </source>
</evidence>
<evidence type="ECO:0000313" key="1">
    <source>
        <dbReference type="EMBL" id="KAJ7559852.1"/>
    </source>
</evidence>
<name>A0ACC2E082_DIPCM</name>
<dbReference type="Proteomes" id="UP001162992">
    <property type="component" value="Chromosome 4"/>
</dbReference>
<reference evidence="2" key="1">
    <citation type="journal article" date="2024" name="Proc. Natl. Acad. Sci. U.S.A.">
        <title>Extraordinary preservation of gene collinearity over three hundred million years revealed in homosporous lycophytes.</title>
        <authorList>
            <person name="Li C."/>
            <person name="Wickell D."/>
            <person name="Kuo L.Y."/>
            <person name="Chen X."/>
            <person name="Nie B."/>
            <person name="Liao X."/>
            <person name="Peng D."/>
            <person name="Ji J."/>
            <person name="Jenkins J."/>
            <person name="Williams M."/>
            <person name="Shu S."/>
            <person name="Plott C."/>
            <person name="Barry K."/>
            <person name="Rajasekar S."/>
            <person name="Grimwood J."/>
            <person name="Han X."/>
            <person name="Sun S."/>
            <person name="Hou Z."/>
            <person name="He W."/>
            <person name="Dai G."/>
            <person name="Sun C."/>
            <person name="Schmutz J."/>
            <person name="Leebens-Mack J.H."/>
            <person name="Li F.W."/>
            <person name="Wang L."/>
        </authorList>
    </citation>
    <scope>NUCLEOTIDE SEQUENCE [LARGE SCALE GENOMIC DNA]</scope>
    <source>
        <strain evidence="2">cv. PW_Plant_1</strain>
    </source>
</reference>
<organism evidence="1 2">
    <name type="scientific">Diphasiastrum complanatum</name>
    <name type="common">Issler's clubmoss</name>
    <name type="synonym">Lycopodium complanatum</name>
    <dbReference type="NCBI Taxonomy" id="34168"/>
    <lineage>
        <taxon>Eukaryota</taxon>
        <taxon>Viridiplantae</taxon>
        <taxon>Streptophyta</taxon>
        <taxon>Embryophyta</taxon>
        <taxon>Tracheophyta</taxon>
        <taxon>Lycopodiopsida</taxon>
        <taxon>Lycopodiales</taxon>
        <taxon>Lycopodiaceae</taxon>
        <taxon>Lycopodioideae</taxon>
        <taxon>Diphasiastrum</taxon>
    </lineage>
</organism>
<keyword evidence="2" id="KW-1185">Reference proteome</keyword>
<proteinExistence type="predicted"/>
<protein>
    <submittedName>
        <fullName evidence="1">Uncharacterized protein</fullName>
    </submittedName>
</protein>
<sequence>MAGKRQRPIRRTVSASLMGSGSNIFESFPLPKYFKEKQKAPPVGSSCSPRPILASNNLGMPNPLKPPFSEADAISAPSQASPLFHKFEILSPPGWVDSGESKSVGLGVVSALSEESCAGTVAGAGAKDGKDETPSPVELQNSVMRHFAQQSILHDPPHLIIDTHKRSAVFLHESSGGDDDDDLVSMTLPPVYFLEACYFCKRRLSHGLDIYMYSRGDQAFCTEECRHEQILLDERKENYSLLAIKMRTSAHPIQSTEQQSLTMISGTAAAG</sequence>
<dbReference type="EMBL" id="CM055095">
    <property type="protein sequence ID" value="KAJ7559852.1"/>
    <property type="molecule type" value="Genomic_DNA"/>
</dbReference>